<dbReference type="Pfam" id="PF07687">
    <property type="entry name" value="M20_dimer"/>
    <property type="match status" value="1"/>
</dbReference>
<dbReference type="STRING" id="445975.COLSTE_00264"/>
<dbReference type="GO" id="GO:0019877">
    <property type="term" value="P:diaminopimelate biosynthetic process"/>
    <property type="evidence" value="ECO:0007669"/>
    <property type="project" value="UniProtKB-ARBA"/>
</dbReference>
<dbReference type="InterPro" id="IPR002933">
    <property type="entry name" value="Peptidase_M20"/>
</dbReference>
<evidence type="ECO:0000259" key="2">
    <source>
        <dbReference type="Pfam" id="PF07687"/>
    </source>
</evidence>
<dbReference type="OrthoDB" id="9777385at2"/>
<dbReference type="Gene3D" id="3.30.70.360">
    <property type="match status" value="1"/>
</dbReference>
<dbReference type="InterPro" id="IPR036264">
    <property type="entry name" value="Bact_exopeptidase_dim_dom"/>
</dbReference>
<name>B6G874_9ACTN</name>
<reference evidence="3 4" key="2">
    <citation type="submission" date="2008-10" db="EMBL/GenBank/DDBJ databases">
        <authorList>
            <person name="Fulton L."/>
            <person name="Clifton S."/>
            <person name="Fulton B."/>
            <person name="Xu J."/>
            <person name="Minx P."/>
            <person name="Pepin K.H."/>
            <person name="Johnson M."/>
            <person name="Thiruvilangam P."/>
            <person name="Bhonagiri V."/>
            <person name="Nash W.E."/>
            <person name="Mardis E.R."/>
            <person name="Wilson R.K."/>
        </authorList>
    </citation>
    <scope>NUCLEOTIDE SEQUENCE [LARGE SCALE GENOMIC DNA]</scope>
    <source>
        <strain evidence="3 4">DSM 13279</strain>
    </source>
</reference>
<dbReference type="GeneID" id="98002634"/>
<protein>
    <submittedName>
        <fullName evidence="3">Amidohydrolase</fullName>
    </submittedName>
</protein>
<dbReference type="PANTHER" id="PTHR11014">
    <property type="entry name" value="PEPTIDASE M20 FAMILY MEMBER"/>
    <property type="match status" value="1"/>
</dbReference>
<dbReference type="SUPFAM" id="SSF53187">
    <property type="entry name" value="Zn-dependent exopeptidases"/>
    <property type="match status" value="1"/>
</dbReference>
<dbReference type="CDD" id="cd08019">
    <property type="entry name" value="M20_Acy1-like"/>
    <property type="match status" value="1"/>
</dbReference>
<evidence type="ECO:0000313" key="3">
    <source>
        <dbReference type="EMBL" id="EEA91496.1"/>
    </source>
</evidence>
<dbReference type="AlphaFoldDB" id="B6G874"/>
<dbReference type="eggNOG" id="COG1473">
    <property type="taxonomic scope" value="Bacteria"/>
</dbReference>
<dbReference type="InterPro" id="IPR011650">
    <property type="entry name" value="Peptidase_M20_dimer"/>
</dbReference>
<dbReference type="InterPro" id="IPR017439">
    <property type="entry name" value="Amidohydrolase"/>
</dbReference>
<reference evidence="3 4" key="1">
    <citation type="submission" date="2008-10" db="EMBL/GenBank/DDBJ databases">
        <title>Draft genome sequence of Collinsella stercoris (DSM 13279).</title>
        <authorList>
            <person name="Sudarsanam P."/>
            <person name="Ley R."/>
            <person name="Guruge J."/>
            <person name="Turnbaugh P.J."/>
            <person name="Mahowald M."/>
            <person name="Liep D."/>
            <person name="Gordon J."/>
        </authorList>
    </citation>
    <scope>NUCLEOTIDE SEQUENCE [LARGE SCALE GENOMIC DNA]</scope>
    <source>
        <strain evidence="3 4">DSM 13279</strain>
    </source>
</reference>
<accession>B6G874</accession>
<dbReference type="Proteomes" id="UP000003560">
    <property type="component" value="Unassembled WGS sequence"/>
</dbReference>
<dbReference type="EMBL" id="ABXJ01000014">
    <property type="protein sequence ID" value="EEA91496.1"/>
    <property type="molecule type" value="Genomic_DNA"/>
</dbReference>
<dbReference type="RefSeq" id="WP_006719868.1">
    <property type="nucleotide sequence ID" value="NZ_CP085935.1"/>
</dbReference>
<feature type="domain" description="Peptidase M20 dimerisation" evidence="2">
    <location>
        <begin position="213"/>
        <end position="308"/>
    </location>
</feature>
<sequence length="479" mass="52506">MPKTKAQQIMAHRDTRSPEEVTQSILDIAAEFEPYIIRQRRHFHKHPELSLQEVRTTSDIAGQLDAMNIPYERPLKTGLVATVRGTAPDAYREDGTPRKRLLMRADIDALPVTERTNEEFASVNEGCMHACGHDCHIAMMLGALQVLRHMTDDIHGEIRVVFQPSEENGSGARMMCETGVCDDVDGAFAMHIWSEVDAGTISCEPGPRMANTDWFRVDVHGTSCHGAMPQRGSDAVMVAAEIVNALQTIVSRELSPYEPAVVTVGKLHAGTARNVIAGEAHLEGTVRTYSDATHELMPALIERIAVHIAQAHGAEAELSDYTIANYKVENEPEASERCRRAVLKTLGSEGEGHYRGTMSGEDFSEYLRRVPGVLAFVGCRNAQIGATFAQHSCYYKVDESVLAKGSAVAAQYAIDFLAEPTRDELDGPLVKRVAEKNPELADTLRGARAATVGAHHALRDAREARATAARELHDARRGK</sequence>
<keyword evidence="4" id="KW-1185">Reference proteome</keyword>
<dbReference type="GO" id="GO:0050118">
    <property type="term" value="F:N-acetyldiaminopimelate deacetylase activity"/>
    <property type="evidence" value="ECO:0007669"/>
    <property type="project" value="UniProtKB-ARBA"/>
</dbReference>
<keyword evidence="1 3" id="KW-0378">Hydrolase</keyword>
<dbReference type="Pfam" id="PF01546">
    <property type="entry name" value="Peptidase_M20"/>
    <property type="match status" value="1"/>
</dbReference>
<comment type="caution">
    <text evidence="3">The sequence shown here is derived from an EMBL/GenBank/DDBJ whole genome shotgun (WGS) entry which is preliminary data.</text>
</comment>
<dbReference type="SUPFAM" id="SSF55031">
    <property type="entry name" value="Bacterial exopeptidase dimerisation domain"/>
    <property type="match status" value="1"/>
</dbReference>
<dbReference type="Gene3D" id="3.40.630.10">
    <property type="entry name" value="Zn peptidases"/>
    <property type="match status" value="1"/>
</dbReference>
<organism evidence="3 4">
    <name type="scientific">Collinsella stercoris DSM 13279</name>
    <dbReference type="NCBI Taxonomy" id="445975"/>
    <lineage>
        <taxon>Bacteria</taxon>
        <taxon>Bacillati</taxon>
        <taxon>Actinomycetota</taxon>
        <taxon>Coriobacteriia</taxon>
        <taxon>Coriobacteriales</taxon>
        <taxon>Coriobacteriaceae</taxon>
        <taxon>Collinsella</taxon>
    </lineage>
</organism>
<dbReference type="HOGENOM" id="CLU_023257_0_1_11"/>
<dbReference type="NCBIfam" id="TIGR01891">
    <property type="entry name" value="amidohydrolases"/>
    <property type="match status" value="1"/>
</dbReference>
<evidence type="ECO:0000313" key="4">
    <source>
        <dbReference type="Proteomes" id="UP000003560"/>
    </source>
</evidence>
<evidence type="ECO:0000256" key="1">
    <source>
        <dbReference type="ARBA" id="ARBA00022801"/>
    </source>
</evidence>
<gene>
    <name evidence="3" type="ORF">COLSTE_00264</name>
</gene>
<proteinExistence type="predicted"/>
<dbReference type="FunFam" id="3.30.70.360:FF:000001">
    <property type="entry name" value="N-acetyldiaminopimelate deacetylase"/>
    <property type="match status" value="1"/>
</dbReference>
<dbReference type="PANTHER" id="PTHR11014:SF63">
    <property type="entry name" value="METALLOPEPTIDASE, PUTATIVE (AFU_ORTHOLOGUE AFUA_6G09600)-RELATED"/>
    <property type="match status" value="1"/>
</dbReference>